<dbReference type="SUPFAM" id="SSF53850">
    <property type="entry name" value="Periplasmic binding protein-like II"/>
    <property type="match status" value="1"/>
</dbReference>
<dbReference type="RefSeq" id="WP_153823549.1">
    <property type="nucleotide sequence ID" value="NZ_WJIE01000013.1"/>
</dbReference>
<comment type="caution">
    <text evidence="2">The sequence shown here is derived from an EMBL/GenBank/DDBJ whole genome shotgun (WGS) entry which is preliminary data.</text>
</comment>
<dbReference type="OrthoDB" id="5496601at2"/>
<reference evidence="2 3" key="1">
    <citation type="submission" date="2019-10" db="EMBL/GenBank/DDBJ databases">
        <title>A soil myxobacterium in the family Polyangiaceae.</title>
        <authorList>
            <person name="Li Y."/>
            <person name="Wang J."/>
        </authorList>
    </citation>
    <scope>NUCLEOTIDE SEQUENCE [LARGE SCALE GENOMIC DNA]</scope>
    <source>
        <strain evidence="2 3">DSM 14734</strain>
    </source>
</reference>
<dbReference type="AlphaFoldDB" id="A0A6N7Q0P9"/>
<gene>
    <name evidence="2" type="ORF">GF068_33210</name>
</gene>
<protein>
    <submittedName>
        <fullName evidence="2">Uncharacterized protein</fullName>
    </submittedName>
</protein>
<organism evidence="2 3">
    <name type="scientific">Polyangium spumosum</name>
    <dbReference type="NCBI Taxonomy" id="889282"/>
    <lineage>
        <taxon>Bacteria</taxon>
        <taxon>Pseudomonadati</taxon>
        <taxon>Myxococcota</taxon>
        <taxon>Polyangia</taxon>
        <taxon>Polyangiales</taxon>
        <taxon>Polyangiaceae</taxon>
        <taxon>Polyangium</taxon>
    </lineage>
</organism>
<proteinExistence type="predicted"/>
<sequence>MRQKIVFVLLVCLLGGYGAIFVTRSRAQHTAPAPEGGGAEASLPAPSESTSAAASAAASVAPAPNGSTSAGPAPVANGSTSASAPAADAGTAPLMDRPLKVVSLGWELAAPALLANEGQAPGPKSVFTTAGLDVRVSVADAMSVVEEALARGGGDEKGADVAVLPLPTFVAAYERLRALSPEVFFVVGFSQGREAFAAAETPKKGAPILVGTPGSPATFVGLFMLDIQGVPASSVKIVAPGSREEKDASYVAFDRMEMGADAAAGHKIVLTTADTPKLVPLVAVAPRGLIADKERALAALADGFSKGQSMLAKDPPGGARIVAAAKGAPEPLALLRRLGDMKSASLRDNTKLAGLAGRGALTLQTLFGRTWQLYRAASLLATPPPSPPPIATSVIATLARSGFGTLPEMSGEGGGDLEGTKSLVEFRQEKLDEEALIDTIGLLAAVFERNVLRVAVAGAAGPGSVDAAKTKKVIEAAAGRYNLQPWRLVAQKRTGSKGAVVMVMERP</sequence>
<feature type="compositionally biased region" description="Low complexity" evidence="1">
    <location>
        <begin position="40"/>
        <end position="64"/>
    </location>
</feature>
<dbReference type="Proteomes" id="UP000440224">
    <property type="component" value="Unassembled WGS sequence"/>
</dbReference>
<accession>A0A6N7Q0P9</accession>
<evidence type="ECO:0000313" key="3">
    <source>
        <dbReference type="Proteomes" id="UP000440224"/>
    </source>
</evidence>
<feature type="compositionally biased region" description="Low complexity" evidence="1">
    <location>
        <begin position="78"/>
        <end position="89"/>
    </location>
</feature>
<name>A0A6N7Q0P9_9BACT</name>
<dbReference type="EMBL" id="WJIE01000013">
    <property type="protein sequence ID" value="MRG96746.1"/>
    <property type="molecule type" value="Genomic_DNA"/>
</dbReference>
<feature type="region of interest" description="Disordered" evidence="1">
    <location>
        <begin position="30"/>
        <end position="89"/>
    </location>
</feature>
<keyword evidence="3" id="KW-1185">Reference proteome</keyword>
<evidence type="ECO:0000313" key="2">
    <source>
        <dbReference type="EMBL" id="MRG96746.1"/>
    </source>
</evidence>
<evidence type="ECO:0000256" key="1">
    <source>
        <dbReference type="SAM" id="MobiDB-lite"/>
    </source>
</evidence>